<accession>I4B4R1</accession>
<dbReference type="CDD" id="cd02440">
    <property type="entry name" value="AdoMet_MTases"/>
    <property type="match status" value="1"/>
</dbReference>
<dbReference type="Proteomes" id="UP000006048">
    <property type="component" value="Chromosome"/>
</dbReference>
<dbReference type="AlphaFoldDB" id="I4B4R1"/>
<dbReference type="RefSeq" id="WP_014802779.1">
    <property type="nucleotide sequence ID" value="NC_018020.1"/>
</dbReference>
<dbReference type="PANTHER" id="PTHR43861">
    <property type="entry name" value="TRANS-ACONITATE 2-METHYLTRANSFERASE-RELATED"/>
    <property type="match status" value="1"/>
</dbReference>
<dbReference type="HOGENOM" id="CLU_1093911_0_0_12"/>
<reference evidence="1 2" key="1">
    <citation type="submission" date="2012-06" db="EMBL/GenBank/DDBJ databases">
        <title>The complete chromosome of genome of Turneriella parva DSM 21527.</title>
        <authorList>
            <consortium name="US DOE Joint Genome Institute (JGI-PGF)"/>
            <person name="Lucas S."/>
            <person name="Han J."/>
            <person name="Lapidus A."/>
            <person name="Bruce D."/>
            <person name="Goodwin L."/>
            <person name="Pitluck S."/>
            <person name="Peters L."/>
            <person name="Kyrpides N."/>
            <person name="Mavromatis K."/>
            <person name="Ivanova N."/>
            <person name="Mikhailova N."/>
            <person name="Chertkov O."/>
            <person name="Detter J.C."/>
            <person name="Tapia R."/>
            <person name="Han C."/>
            <person name="Land M."/>
            <person name="Hauser L."/>
            <person name="Markowitz V."/>
            <person name="Cheng J.-F."/>
            <person name="Hugenholtz P."/>
            <person name="Woyke T."/>
            <person name="Wu D."/>
            <person name="Gronow S."/>
            <person name="Wellnitz S."/>
            <person name="Brambilla E."/>
            <person name="Klenk H.-P."/>
            <person name="Eisen J.A."/>
        </authorList>
    </citation>
    <scope>NUCLEOTIDE SEQUENCE [LARGE SCALE GENOMIC DNA]</scope>
    <source>
        <strain evidence="2">ATCC BAA-1111 / DSM 21527 / NCTC 11395 / H</strain>
    </source>
</reference>
<dbReference type="GO" id="GO:0032259">
    <property type="term" value="P:methylation"/>
    <property type="evidence" value="ECO:0007669"/>
    <property type="project" value="UniProtKB-KW"/>
</dbReference>
<keyword evidence="2" id="KW-1185">Reference proteome</keyword>
<dbReference type="InterPro" id="IPR029063">
    <property type="entry name" value="SAM-dependent_MTases_sf"/>
</dbReference>
<dbReference type="KEGG" id="tpx:Turpa_1620"/>
<keyword evidence="1" id="KW-0808">Transferase</keyword>
<dbReference type="SUPFAM" id="SSF53335">
    <property type="entry name" value="S-adenosyl-L-methionine-dependent methyltransferases"/>
    <property type="match status" value="1"/>
</dbReference>
<name>I4B4R1_TURPD</name>
<keyword evidence="1" id="KW-0489">Methyltransferase</keyword>
<dbReference type="EMBL" id="CP002959">
    <property type="protein sequence ID" value="AFM12268.1"/>
    <property type="molecule type" value="Genomic_DNA"/>
</dbReference>
<dbReference type="GO" id="GO:0008168">
    <property type="term" value="F:methyltransferase activity"/>
    <property type="evidence" value="ECO:0007669"/>
    <property type="project" value="UniProtKB-KW"/>
</dbReference>
<gene>
    <name evidence="1" type="ordered locus">Turpa_1620</name>
</gene>
<evidence type="ECO:0000313" key="2">
    <source>
        <dbReference type="Proteomes" id="UP000006048"/>
    </source>
</evidence>
<proteinExistence type="predicted"/>
<protein>
    <submittedName>
        <fullName evidence="1">Methyltransferase type 12</fullName>
    </submittedName>
</protein>
<dbReference type="PATRIC" id="fig|869212.3.peg.1614"/>
<dbReference type="Pfam" id="PF13489">
    <property type="entry name" value="Methyltransf_23"/>
    <property type="match status" value="1"/>
</dbReference>
<dbReference type="STRING" id="869212.Turpa_1620"/>
<organism evidence="1 2">
    <name type="scientific">Turneriella parva (strain ATCC BAA-1111 / DSM 21527 / NCTC 11395 / H)</name>
    <name type="common">Leptospira parva</name>
    <dbReference type="NCBI Taxonomy" id="869212"/>
    <lineage>
        <taxon>Bacteria</taxon>
        <taxon>Pseudomonadati</taxon>
        <taxon>Spirochaetota</taxon>
        <taxon>Spirochaetia</taxon>
        <taxon>Leptospirales</taxon>
        <taxon>Leptospiraceae</taxon>
        <taxon>Turneriella</taxon>
    </lineage>
</organism>
<sequence>MPRPEVLQNYYSGYFDSSAAAGESDAVCVTFQGIERFACHLIRAMPLAAGTSPVRILDYGGGDGSLALAIAKYLGKRPVSITLVDYQEPRAMPVPEHVQVVHLTELSQVQEKDPGRKFDIVLASAVTEHIPELNGVLNLLFGMIEPGGYFYARTPYMSNLIAYLRFIDFVYPAHVHDLGASFWNRITKTFHLNADIIVSRPSIVESEWRKAFIRTLVAYTLKFPAHIEGKIAPHRVDRWWNLVGGWEVVLRTRQ</sequence>
<dbReference type="Gene3D" id="3.40.50.150">
    <property type="entry name" value="Vaccinia Virus protein VP39"/>
    <property type="match status" value="1"/>
</dbReference>
<dbReference type="OrthoDB" id="2577067at2"/>
<evidence type="ECO:0000313" key="1">
    <source>
        <dbReference type="EMBL" id="AFM12268.1"/>
    </source>
</evidence>